<keyword evidence="1" id="KW-1133">Transmembrane helix</keyword>
<keyword evidence="1" id="KW-0472">Membrane</keyword>
<dbReference type="Proteomes" id="UP000580856">
    <property type="component" value="Unassembled WGS sequence"/>
</dbReference>
<evidence type="ECO:0008006" key="4">
    <source>
        <dbReference type="Google" id="ProtNLM"/>
    </source>
</evidence>
<name>A0A846QJ00_9BACT</name>
<dbReference type="EMBL" id="JAATJA010000001">
    <property type="protein sequence ID" value="NJB66442.1"/>
    <property type="molecule type" value="Genomic_DNA"/>
</dbReference>
<protein>
    <recommendedName>
        <fullName evidence="4">Holin of 3TMs, for gene-transfer release</fullName>
    </recommendedName>
</protein>
<dbReference type="AlphaFoldDB" id="A0A846QJ00"/>
<sequence>MNWADVGKRLLGMGLPLLGTAIAGPGGAAVGGMVASALGLAESEPQAVLAAIDGDAAAAMTALSRVEEDHHFELERLSIVSATEDMRTVNGTMQTETRSEDTWSRRWRPFWGFCSALAWSAMACAIAYGIARGTSADVIAELRNVPETFWLIPLTILGVASYHRGRKQRIEAGEQSTPSVLDRLSRRWFGGAK</sequence>
<gene>
    <name evidence="2" type="ORF">GGQ74_000082</name>
</gene>
<reference evidence="2 3" key="1">
    <citation type="submission" date="2020-03" db="EMBL/GenBank/DDBJ databases">
        <title>Genomic Encyclopedia of Type Strains, Phase IV (KMG-IV): sequencing the most valuable type-strain genomes for metagenomic binning, comparative biology and taxonomic classification.</title>
        <authorList>
            <person name="Goeker M."/>
        </authorList>
    </citation>
    <scope>NUCLEOTIDE SEQUENCE [LARGE SCALE GENOMIC DNA]</scope>
    <source>
        <strain evidence="2 3">DSM 24233</strain>
    </source>
</reference>
<evidence type="ECO:0000256" key="1">
    <source>
        <dbReference type="SAM" id="Phobius"/>
    </source>
</evidence>
<organism evidence="2 3">
    <name type="scientific">Desulfobaculum xiamenense</name>
    <dbReference type="NCBI Taxonomy" id="995050"/>
    <lineage>
        <taxon>Bacteria</taxon>
        <taxon>Pseudomonadati</taxon>
        <taxon>Thermodesulfobacteriota</taxon>
        <taxon>Desulfovibrionia</taxon>
        <taxon>Desulfovibrionales</taxon>
        <taxon>Desulfovibrionaceae</taxon>
        <taxon>Desulfobaculum</taxon>
    </lineage>
</organism>
<dbReference type="RefSeq" id="WP_167939579.1">
    <property type="nucleotide sequence ID" value="NZ_JAATJA010000001.1"/>
</dbReference>
<dbReference type="Pfam" id="PF11351">
    <property type="entry name" value="GTA_holin_3TM"/>
    <property type="match status" value="1"/>
</dbReference>
<comment type="caution">
    <text evidence="2">The sequence shown here is derived from an EMBL/GenBank/DDBJ whole genome shotgun (WGS) entry which is preliminary data.</text>
</comment>
<accession>A0A846QJ00</accession>
<evidence type="ECO:0000313" key="3">
    <source>
        <dbReference type="Proteomes" id="UP000580856"/>
    </source>
</evidence>
<keyword evidence="1" id="KW-0812">Transmembrane</keyword>
<dbReference type="InterPro" id="IPR021497">
    <property type="entry name" value="GTA_holin_3TM"/>
</dbReference>
<feature type="transmembrane region" description="Helical" evidence="1">
    <location>
        <begin position="110"/>
        <end position="131"/>
    </location>
</feature>
<evidence type="ECO:0000313" key="2">
    <source>
        <dbReference type="EMBL" id="NJB66442.1"/>
    </source>
</evidence>
<proteinExistence type="predicted"/>
<keyword evidence="3" id="KW-1185">Reference proteome</keyword>